<reference evidence="2 3" key="1">
    <citation type="journal article" date="2020" name="ISME J.">
        <title>Comparative genomics reveals insights into cyanobacterial evolution and habitat adaptation.</title>
        <authorList>
            <person name="Chen M.Y."/>
            <person name="Teng W.K."/>
            <person name="Zhao L."/>
            <person name="Hu C.X."/>
            <person name="Zhou Y.K."/>
            <person name="Han B.P."/>
            <person name="Song L.R."/>
            <person name="Shu W.S."/>
        </authorList>
    </citation>
    <scope>NUCLEOTIDE SEQUENCE [LARGE SCALE GENOMIC DNA]</scope>
    <source>
        <strain evidence="2 3">FACHB-248</strain>
    </source>
</reference>
<feature type="chain" id="PRO_5045872644" evidence="1">
    <location>
        <begin position="21"/>
        <end position="55"/>
    </location>
</feature>
<evidence type="ECO:0000313" key="2">
    <source>
        <dbReference type="EMBL" id="MBD2608776.1"/>
    </source>
</evidence>
<dbReference type="Proteomes" id="UP000660380">
    <property type="component" value="Unassembled WGS sequence"/>
</dbReference>
<name>A0ABR8H0H8_9CYAN</name>
<evidence type="ECO:0000256" key="1">
    <source>
        <dbReference type="SAM" id="SignalP"/>
    </source>
</evidence>
<organism evidence="2 3">
    <name type="scientific">Scytonema hofmannii FACHB-248</name>
    <dbReference type="NCBI Taxonomy" id="1842502"/>
    <lineage>
        <taxon>Bacteria</taxon>
        <taxon>Bacillati</taxon>
        <taxon>Cyanobacteriota</taxon>
        <taxon>Cyanophyceae</taxon>
        <taxon>Nostocales</taxon>
        <taxon>Scytonemataceae</taxon>
        <taxon>Scytonema</taxon>
    </lineage>
</organism>
<sequence>MKILSLLLFSAIALTMPTLANVHESPSYGLSNSTTDSDCTYRGASRREDCIYLLR</sequence>
<proteinExistence type="predicted"/>
<gene>
    <name evidence="2" type="ORF">H6G81_30730</name>
</gene>
<keyword evidence="1" id="KW-0732">Signal</keyword>
<dbReference type="RefSeq" id="WP_186227572.1">
    <property type="nucleotide sequence ID" value="NZ_JACJTA010000108.1"/>
</dbReference>
<accession>A0ABR8H0H8</accession>
<keyword evidence="3" id="KW-1185">Reference proteome</keyword>
<comment type="caution">
    <text evidence="2">The sequence shown here is derived from an EMBL/GenBank/DDBJ whole genome shotgun (WGS) entry which is preliminary data.</text>
</comment>
<evidence type="ECO:0000313" key="3">
    <source>
        <dbReference type="Proteomes" id="UP000660380"/>
    </source>
</evidence>
<dbReference type="EMBL" id="JACJTA010000108">
    <property type="protein sequence ID" value="MBD2608776.1"/>
    <property type="molecule type" value="Genomic_DNA"/>
</dbReference>
<protein>
    <submittedName>
        <fullName evidence="2">Uncharacterized protein</fullName>
    </submittedName>
</protein>
<feature type="signal peptide" evidence="1">
    <location>
        <begin position="1"/>
        <end position="20"/>
    </location>
</feature>